<geneLocation type="plastid" evidence="8"/>
<dbReference type="PANTHER" id="PTHR11910">
    <property type="entry name" value="ATP SYNTHASE DELTA CHAIN"/>
    <property type="match status" value="1"/>
</dbReference>
<organism evidence="8">
    <name type="scientific">Gelidium gabrielsonii</name>
    <dbReference type="NCBI Taxonomy" id="2483892"/>
    <lineage>
        <taxon>Eukaryota</taxon>
        <taxon>Rhodophyta</taxon>
        <taxon>Florideophyceae</taxon>
        <taxon>Rhodymeniophycidae</taxon>
        <taxon>Gelidiales</taxon>
        <taxon>Gelidiaceae</taxon>
        <taxon>Gelidium</taxon>
    </lineage>
</organism>
<sequence>MTSQSVTYKIAQPYAEALLSAVKDLNIVDQNQIEIVSLSNLLSESTELKNFLDNPLIISSLKKDLLKELFTDHVSDCLLKFLLVLVDRRRISLLSPVIEKYLELAYELESTTVVEISTAIVLTESQQNALIEKLKIMTDSRNIKLLFSIDTSLIGGFVAKVGSKIIDTSISGKLRNMAFYLSSV</sequence>
<protein>
    <submittedName>
        <fullName evidence="8">ATP synthase CF1 delta subunit</fullName>
    </submittedName>
</protein>
<dbReference type="GeneID" id="38572852"/>
<dbReference type="GO" id="GO:0046933">
    <property type="term" value="F:proton-transporting ATP synthase activity, rotational mechanism"/>
    <property type="evidence" value="ECO:0007669"/>
    <property type="project" value="InterPro"/>
</dbReference>
<evidence type="ECO:0000256" key="7">
    <source>
        <dbReference type="ARBA" id="ARBA00023310"/>
    </source>
</evidence>
<keyword evidence="3" id="KW-0813">Transport</keyword>
<name>A0A3G2QX67_9FLOR</name>
<dbReference type="GO" id="GO:0016020">
    <property type="term" value="C:membrane"/>
    <property type="evidence" value="ECO:0007669"/>
    <property type="project" value="UniProtKB-SubCell"/>
</dbReference>
<keyword evidence="4" id="KW-0375">Hydrogen ion transport</keyword>
<dbReference type="Pfam" id="PF00213">
    <property type="entry name" value="OSCP"/>
    <property type="match status" value="1"/>
</dbReference>
<keyword evidence="8" id="KW-0934">Plastid</keyword>
<dbReference type="EMBL" id="MG922860">
    <property type="protein sequence ID" value="AYO27654.1"/>
    <property type="molecule type" value="Genomic_DNA"/>
</dbReference>
<dbReference type="SUPFAM" id="SSF47928">
    <property type="entry name" value="N-terminal domain of the delta subunit of the F1F0-ATP synthase"/>
    <property type="match status" value="1"/>
</dbReference>
<gene>
    <name evidence="8" type="primary">atpD</name>
</gene>
<dbReference type="RefSeq" id="YP_009546306.1">
    <property type="nucleotide sequence ID" value="NC_040156.1"/>
</dbReference>
<reference evidence="8" key="1">
    <citation type="journal article" date="2019" name="J. Phycol.">
        <title>Phylogenomics and multigene phylogenies decipher two new cryptic marine algae from California, Gelidium gabrielsonii and G. kathyanniae (Gelidiales, Rhodophyta).</title>
        <authorList>
            <person name="Boo G.H."/>
            <person name="Hughey J.R."/>
        </authorList>
    </citation>
    <scope>NUCLEOTIDE SEQUENCE</scope>
</reference>
<keyword evidence="6" id="KW-0472">Membrane</keyword>
<dbReference type="PRINTS" id="PR00125">
    <property type="entry name" value="ATPASEDELTA"/>
</dbReference>
<dbReference type="HAMAP" id="MF_01416">
    <property type="entry name" value="ATP_synth_delta_bact"/>
    <property type="match status" value="1"/>
</dbReference>
<dbReference type="InterPro" id="IPR000711">
    <property type="entry name" value="ATPase_OSCP/dsu"/>
</dbReference>
<evidence type="ECO:0000256" key="3">
    <source>
        <dbReference type="ARBA" id="ARBA00022448"/>
    </source>
</evidence>
<comment type="subcellular location">
    <subcellularLocation>
        <location evidence="1">Membrane</location>
    </subcellularLocation>
</comment>
<comment type="similarity">
    <text evidence="2">Belongs to the ATPase delta chain family.</text>
</comment>
<dbReference type="InterPro" id="IPR026015">
    <property type="entry name" value="ATP_synth_OSCP/delta_N_sf"/>
</dbReference>
<dbReference type="NCBIfam" id="TIGR01145">
    <property type="entry name" value="ATP_synt_delta"/>
    <property type="match status" value="1"/>
</dbReference>
<dbReference type="AlphaFoldDB" id="A0A3G2QX67"/>
<evidence type="ECO:0000256" key="6">
    <source>
        <dbReference type="ARBA" id="ARBA00023136"/>
    </source>
</evidence>
<evidence type="ECO:0000256" key="1">
    <source>
        <dbReference type="ARBA" id="ARBA00004370"/>
    </source>
</evidence>
<evidence type="ECO:0000256" key="5">
    <source>
        <dbReference type="ARBA" id="ARBA00023065"/>
    </source>
</evidence>
<keyword evidence="7" id="KW-0066">ATP synthesis</keyword>
<accession>A0A3G2QX67</accession>
<dbReference type="Gene3D" id="1.10.520.20">
    <property type="entry name" value="N-terminal domain of the delta subunit of the F1F0-ATP synthase"/>
    <property type="match status" value="1"/>
</dbReference>
<proteinExistence type="inferred from homology"/>
<keyword evidence="5" id="KW-0406">Ion transport</keyword>
<evidence type="ECO:0000256" key="4">
    <source>
        <dbReference type="ARBA" id="ARBA00022781"/>
    </source>
</evidence>
<evidence type="ECO:0000313" key="8">
    <source>
        <dbReference type="EMBL" id="AYO27654.1"/>
    </source>
</evidence>
<evidence type="ECO:0000256" key="2">
    <source>
        <dbReference type="ARBA" id="ARBA00007046"/>
    </source>
</evidence>